<proteinExistence type="predicted"/>
<dbReference type="InterPro" id="IPR002110">
    <property type="entry name" value="Ankyrin_rpt"/>
</dbReference>
<dbReference type="Proteomes" id="UP000267821">
    <property type="component" value="Unassembled WGS sequence"/>
</dbReference>
<feature type="repeat" description="ANK" evidence="3">
    <location>
        <begin position="22"/>
        <end position="54"/>
    </location>
</feature>
<dbReference type="STRING" id="1051890.A0A3N4LEI1"/>
<dbReference type="SMART" id="SM00248">
    <property type="entry name" value="ANK"/>
    <property type="match status" value="4"/>
</dbReference>
<sequence>GNGFVTRALLAMGMDVEELDSSGRTPLVRAAMKHQEAICKMLLEKGASVGALKAFTSWTPLASAAFNNNEALCEFLVEKGCTLCLNTEQKNQLKPKLSRRIHDAAQNGHKTALQLLLDMGADINEKNPHGKTALLEAVFYNHLSCVKILIKRGADATISDHIGGSVLHRAAQRLTDDEMMKFLLE</sequence>
<dbReference type="OrthoDB" id="341259at2759"/>
<evidence type="ECO:0000313" key="4">
    <source>
        <dbReference type="EMBL" id="RPB19091.1"/>
    </source>
</evidence>
<dbReference type="SUPFAM" id="SSF48403">
    <property type="entry name" value="Ankyrin repeat"/>
    <property type="match status" value="1"/>
</dbReference>
<dbReference type="Pfam" id="PF12796">
    <property type="entry name" value="Ank_2"/>
    <property type="match status" value="2"/>
</dbReference>
<keyword evidence="2 3" id="KW-0040">ANK repeat</keyword>
<evidence type="ECO:0000256" key="3">
    <source>
        <dbReference type="PROSITE-ProRule" id="PRU00023"/>
    </source>
</evidence>
<dbReference type="AlphaFoldDB" id="A0A3N4LEI1"/>
<feature type="non-terminal residue" evidence="4">
    <location>
        <position position="1"/>
    </location>
</feature>
<evidence type="ECO:0000256" key="2">
    <source>
        <dbReference type="ARBA" id="ARBA00023043"/>
    </source>
</evidence>
<accession>A0A3N4LEI1</accession>
<feature type="non-terminal residue" evidence="4">
    <location>
        <position position="185"/>
    </location>
</feature>
<dbReference type="InterPro" id="IPR036770">
    <property type="entry name" value="Ankyrin_rpt-contain_sf"/>
</dbReference>
<keyword evidence="5" id="KW-1185">Reference proteome</keyword>
<dbReference type="PROSITE" id="PS50088">
    <property type="entry name" value="ANK_REPEAT"/>
    <property type="match status" value="3"/>
</dbReference>
<feature type="repeat" description="ANK" evidence="3">
    <location>
        <begin position="129"/>
        <end position="161"/>
    </location>
</feature>
<feature type="repeat" description="ANK" evidence="3">
    <location>
        <begin position="101"/>
        <end position="128"/>
    </location>
</feature>
<dbReference type="Gene3D" id="1.25.40.20">
    <property type="entry name" value="Ankyrin repeat-containing domain"/>
    <property type="match status" value="2"/>
</dbReference>
<gene>
    <name evidence="4" type="ORF">L211DRAFT_744488</name>
</gene>
<dbReference type="InParanoid" id="A0A3N4LEI1"/>
<organism evidence="4 5">
    <name type="scientific">Terfezia boudieri ATCC MYA-4762</name>
    <dbReference type="NCBI Taxonomy" id="1051890"/>
    <lineage>
        <taxon>Eukaryota</taxon>
        <taxon>Fungi</taxon>
        <taxon>Dikarya</taxon>
        <taxon>Ascomycota</taxon>
        <taxon>Pezizomycotina</taxon>
        <taxon>Pezizomycetes</taxon>
        <taxon>Pezizales</taxon>
        <taxon>Pezizaceae</taxon>
        <taxon>Terfezia</taxon>
    </lineage>
</organism>
<dbReference type="PROSITE" id="PS50297">
    <property type="entry name" value="ANK_REP_REGION"/>
    <property type="match status" value="3"/>
</dbReference>
<protein>
    <submittedName>
        <fullName evidence="4">Ankyrin</fullName>
    </submittedName>
</protein>
<evidence type="ECO:0000313" key="5">
    <source>
        <dbReference type="Proteomes" id="UP000267821"/>
    </source>
</evidence>
<reference evidence="4 5" key="1">
    <citation type="journal article" date="2018" name="Nat. Ecol. Evol.">
        <title>Pezizomycetes genomes reveal the molecular basis of ectomycorrhizal truffle lifestyle.</title>
        <authorList>
            <person name="Murat C."/>
            <person name="Payen T."/>
            <person name="Noel B."/>
            <person name="Kuo A."/>
            <person name="Morin E."/>
            <person name="Chen J."/>
            <person name="Kohler A."/>
            <person name="Krizsan K."/>
            <person name="Balestrini R."/>
            <person name="Da Silva C."/>
            <person name="Montanini B."/>
            <person name="Hainaut M."/>
            <person name="Levati E."/>
            <person name="Barry K.W."/>
            <person name="Belfiori B."/>
            <person name="Cichocki N."/>
            <person name="Clum A."/>
            <person name="Dockter R.B."/>
            <person name="Fauchery L."/>
            <person name="Guy J."/>
            <person name="Iotti M."/>
            <person name="Le Tacon F."/>
            <person name="Lindquist E.A."/>
            <person name="Lipzen A."/>
            <person name="Malagnac F."/>
            <person name="Mello A."/>
            <person name="Molinier V."/>
            <person name="Miyauchi S."/>
            <person name="Poulain J."/>
            <person name="Riccioni C."/>
            <person name="Rubini A."/>
            <person name="Sitrit Y."/>
            <person name="Splivallo R."/>
            <person name="Traeger S."/>
            <person name="Wang M."/>
            <person name="Zifcakova L."/>
            <person name="Wipf D."/>
            <person name="Zambonelli A."/>
            <person name="Paolocci F."/>
            <person name="Nowrousian M."/>
            <person name="Ottonello S."/>
            <person name="Baldrian P."/>
            <person name="Spatafora J.W."/>
            <person name="Henrissat B."/>
            <person name="Nagy L.G."/>
            <person name="Aury J.M."/>
            <person name="Wincker P."/>
            <person name="Grigoriev I.V."/>
            <person name="Bonfante P."/>
            <person name="Martin F.M."/>
        </authorList>
    </citation>
    <scope>NUCLEOTIDE SEQUENCE [LARGE SCALE GENOMIC DNA]</scope>
    <source>
        <strain evidence="4 5">ATCC MYA-4762</strain>
    </source>
</reference>
<evidence type="ECO:0000256" key="1">
    <source>
        <dbReference type="ARBA" id="ARBA00022737"/>
    </source>
</evidence>
<keyword evidence="1" id="KW-0677">Repeat</keyword>
<dbReference type="PANTHER" id="PTHR24171">
    <property type="entry name" value="ANKYRIN REPEAT DOMAIN-CONTAINING PROTEIN 39-RELATED"/>
    <property type="match status" value="1"/>
</dbReference>
<name>A0A3N4LEI1_9PEZI</name>
<dbReference type="EMBL" id="ML121598">
    <property type="protein sequence ID" value="RPB19091.1"/>
    <property type="molecule type" value="Genomic_DNA"/>
</dbReference>